<evidence type="ECO:0000313" key="2">
    <source>
        <dbReference type="Proteomes" id="UP000093197"/>
    </source>
</evidence>
<dbReference type="PROSITE" id="PS51257">
    <property type="entry name" value="PROKAR_LIPOPROTEIN"/>
    <property type="match status" value="1"/>
</dbReference>
<dbReference type="Pfam" id="PF16125">
    <property type="entry name" value="DUF4837"/>
    <property type="match status" value="1"/>
</dbReference>
<name>A0A7U8L740_BACFG</name>
<evidence type="ECO:0000313" key="1">
    <source>
        <dbReference type="EMBL" id="OCR34274.1"/>
    </source>
</evidence>
<dbReference type="InterPro" id="IPR032286">
    <property type="entry name" value="DUF4837"/>
</dbReference>
<dbReference type="EMBL" id="LIDT01000012">
    <property type="protein sequence ID" value="OCR34274.1"/>
    <property type="molecule type" value="Genomic_DNA"/>
</dbReference>
<dbReference type="AlphaFoldDB" id="A0A7U8L740"/>
<protein>
    <recommendedName>
        <fullName evidence="3">DUF4837 family protein</fullName>
    </recommendedName>
</protein>
<sequence>MHMKKYLFYLSMALVAVVLFSCKSGKKSVFTPTSSGRAYEVLVVVEKPVWERPAGRALYNVLDTDVPGLPQSERSFRIMSTSPKDFDAILKLVRNIIIVDIQDIYTQPKFKYAKDVYASPQMILTIQAPDEASFEKFVEENKQPIIDFFTRAEMNRQISFLEKNHNDYISTKVGSMFNSDIWLPAELSSSKTGEDFFWAGTNAATGDQNFVIYSYPYTDKDTFTKEFFIHKRDSVMKANIPGAKEGMYMATDSSTVEVRPIDIHGDYTMEARGLWRIKGDFMGGPFVSHTRLDKASHRIITTEVFIYSPDKMKRDLMRRLEASLYTLQLPTEKAQEQIPMGIEQEEKTNK</sequence>
<gene>
    <name evidence="1" type="ORF">AC094_11210</name>
</gene>
<accession>A0A7U8L740</accession>
<evidence type="ECO:0008006" key="3">
    <source>
        <dbReference type="Google" id="ProtNLM"/>
    </source>
</evidence>
<proteinExistence type="predicted"/>
<reference evidence="1 2" key="1">
    <citation type="journal article" date="2016" name="PLoS ONE">
        <title>Genomic Diversity of Enterotoxigenic Strains of Bacteroides fragilis.</title>
        <authorList>
            <person name="Pierce J.V."/>
            <person name="Bernstein H.D."/>
        </authorList>
    </citation>
    <scope>NUCLEOTIDE SEQUENCE [LARGE SCALE GENOMIC DNA]</scope>
    <source>
        <strain evidence="1 2">20793-3</strain>
    </source>
</reference>
<comment type="caution">
    <text evidence="1">The sequence shown here is derived from an EMBL/GenBank/DDBJ whole genome shotgun (WGS) entry which is preliminary data.</text>
</comment>
<organism evidence="1 2">
    <name type="scientific">Bacteroides fragilis</name>
    <dbReference type="NCBI Taxonomy" id="817"/>
    <lineage>
        <taxon>Bacteria</taxon>
        <taxon>Pseudomonadati</taxon>
        <taxon>Bacteroidota</taxon>
        <taxon>Bacteroidia</taxon>
        <taxon>Bacteroidales</taxon>
        <taxon>Bacteroidaceae</taxon>
        <taxon>Bacteroides</taxon>
    </lineage>
</organism>
<dbReference type="Proteomes" id="UP000093197">
    <property type="component" value="Unassembled WGS sequence"/>
</dbReference>